<reference evidence="2" key="2">
    <citation type="submission" date="2020-09" db="EMBL/GenBank/DDBJ databases">
        <authorList>
            <person name="Sun Q."/>
            <person name="Zhou Y."/>
        </authorList>
    </citation>
    <scope>NUCLEOTIDE SEQUENCE</scope>
    <source>
        <strain evidence="2">CGMCC 4.7398</strain>
    </source>
</reference>
<evidence type="ECO:0000256" key="1">
    <source>
        <dbReference type="RuleBase" id="RU362001"/>
    </source>
</evidence>
<evidence type="ECO:0000313" key="2">
    <source>
        <dbReference type="EMBL" id="GHH71840.1"/>
    </source>
</evidence>
<protein>
    <recommendedName>
        <fullName evidence="1">ESAT-6-like protein</fullName>
    </recommendedName>
</protein>
<dbReference type="Pfam" id="PF06013">
    <property type="entry name" value="WXG100"/>
    <property type="match status" value="1"/>
</dbReference>
<evidence type="ECO:0000313" key="3">
    <source>
        <dbReference type="Proteomes" id="UP000627369"/>
    </source>
</evidence>
<gene>
    <name evidence="2" type="ORF">GCM10017772_20410</name>
</gene>
<dbReference type="SUPFAM" id="SSF140453">
    <property type="entry name" value="EsxAB dimer-like"/>
    <property type="match status" value="1"/>
</dbReference>
<dbReference type="NCBIfam" id="TIGR03930">
    <property type="entry name" value="WXG100_ESAT6"/>
    <property type="match status" value="1"/>
</dbReference>
<reference evidence="2" key="1">
    <citation type="journal article" date="2014" name="Int. J. Syst. Evol. Microbiol.">
        <title>Complete genome sequence of Corynebacterium casei LMG S-19264T (=DSM 44701T), isolated from a smear-ripened cheese.</title>
        <authorList>
            <consortium name="US DOE Joint Genome Institute (JGI-PGF)"/>
            <person name="Walter F."/>
            <person name="Albersmeier A."/>
            <person name="Kalinowski J."/>
            <person name="Ruckert C."/>
        </authorList>
    </citation>
    <scope>NUCLEOTIDE SEQUENCE</scope>
    <source>
        <strain evidence="2">CGMCC 4.7398</strain>
    </source>
</reference>
<dbReference type="RefSeq" id="WP_189669214.1">
    <property type="nucleotide sequence ID" value="NZ_BNAS01000003.1"/>
</dbReference>
<name>A0A919FSW3_9MICO</name>
<organism evidence="2 3">
    <name type="scientific">Promicromonospora soli</name>
    <dbReference type="NCBI Taxonomy" id="2035533"/>
    <lineage>
        <taxon>Bacteria</taxon>
        <taxon>Bacillati</taxon>
        <taxon>Actinomycetota</taxon>
        <taxon>Actinomycetes</taxon>
        <taxon>Micrococcales</taxon>
        <taxon>Promicromonosporaceae</taxon>
        <taxon>Promicromonospora</taxon>
    </lineage>
</organism>
<comment type="caution">
    <text evidence="2">The sequence shown here is derived from an EMBL/GenBank/DDBJ whole genome shotgun (WGS) entry which is preliminary data.</text>
</comment>
<dbReference type="Proteomes" id="UP000627369">
    <property type="component" value="Unassembled WGS sequence"/>
</dbReference>
<comment type="similarity">
    <text evidence="1">Belongs to the WXG100 family.</text>
</comment>
<dbReference type="InterPro" id="IPR010310">
    <property type="entry name" value="T7SS_ESAT-6-like"/>
</dbReference>
<keyword evidence="3" id="KW-1185">Reference proteome</keyword>
<dbReference type="Gene3D" id="1.10.287.1060">
    <property type="entry name" value="ESAT-6-like"/>
    <property type="match status" value="1"/>
</dbReference>
<accession>A0A919FSW3</accession>
<dbReference type="AlphaFoldDB" id="A0A919FSW3"/>
<dbReference type="EMBL" id="BNAS01000003">
    <property type="protein sequence ID" value="GHH71840.1"/>
    <property type="molecule type" value="Genomic_DNA"/>
</dbReference>
<proteinExistence type="inferred from homology"/>
<sequence length="98" mass="10369">MANMNVTYEELRGQAGQLRNGQSTIMDTLSNLSTQVNNLVASGFQTDSASGAFQQSYEEFTTGAKQAIEGLEGMASFLEQAAQTLQDVDQQLASGIGG</sequence>
<dbReference type="InterPro" id="IPR036689">
    <property type="entry name" value="ESAT-6-like_sf"/>
</dbReference>